<sequence length="203" mass="23234">MAALRMDVIKRAIPQEKGGGRPNVIRNRADYAEIVCDIVLGRRSMVQIARRIGVSYCTIQRFKDAFCTPDVARVVMAEAQRVESEEVDEKINAAQDDIQKGLREVIKEQKDLYRELKNRLGDGRDVEDLAPALSQLLRDQGQSFERLLKSYTALKEKTTIVLSINESPEWAKLQGVLFEVFEAHPDAFDTFRQLVEARRLRLE</sequence>
<comment type="caution">
    <text evidence="2">The sequence shown here is derived from an EMBL/GenBank/DDBJ whole genome shotgun (WGS) entry which is preliminary data.</text>
</comment>
<organism evidence="2 3">
    <name type="scientific">Rhodobaculum claviforme</name>
    <dbReference type="NCBI Taxonomy" id="1549854"/>
    <lineage>
        <taxon>Bacteria</taxon>
        <taxon>Pseudomonadati</taxon>
        <taxon>Pseudomonadota</taxon>
        <taxon>Alphaproteobacteria</taxon>
        <taxon>Rhodobacterales</taxon>
        <taxon>Paracoccaceae</taxon>
        <taxon>Rhodobaculum</taxon>
    </lineage>
</organism>
<reference evidence="2" key="1">
    <citation type="submission" date="2017-05" db="EMBL/GenBank/DDBJ databases">
        <authorList>
            <person name="Imhoff J.F."/>
            <person name="Rahn T."/>
            <person name="Kuenzel S."/>
            <person name="Neulinger S.C."/>
        </authorList>
    </citation>
    <scope>NUCLEOTIDE SEQUENCE</scope>
    <source>
        <strain evidence="2">LMG 28126</strain>
    </source>
</reference>
<evidence type="ECO:0000256" key="1">
    <source>
        <dbReference type="SAM" id="Coils"/>
    </source>
</evidence>
<accession>A0A934TMQ6</accession>
<name>A0A934TMQ6_9RHOB</name>
<keyword evidence="1" id="KW-0175">Coiled coil</keyword>
<dbReference type="AlphaFoldDB" id="A0A934TMQ6"/>
<dbReference type="RefSeq" id="WP_201158108.1">
    <property type="nucleotide sequence ID" value="NZ_NHSD01000299.1"/>
</dbReference>
<evidence type="ECO:0000313" key="3">
    <source>
        <dbReference type="Proteomes" id="UP000706333"/>
    </source>
</evidence>
<proteinExistence type="predicted"/>
<keyword evidence="3" id="KW-1185">Reference proteome</keyword>
<protein>
    <submittedName>
        <fullName evidence="2">Uncharacterized protein</fullName>
    </submittedName>
</protein>
<reference evidence="2" key="2">
    <citation type="journal article" date="2020" name="Microorganisms">
        <title>Osmotic Adaptation and Compatible Solute Biosynthesis of Phototrophic Bacteria as Revealed from Genome Analyses.</title>
        <authorList>
            <person name="Imhoff J.F."/>
            <person name="Rahn T."/>
            <person name="Kunzel S."/>
            <person name="Keller A."/>
            <person name="Neulinger S.C."/>
        </authorList>
    </citation>
    <scope>NUCLEOTIDE SEQUENCE</scope>
    <source>
        <strain evidence="2">LMG 28126</strain>
    </source>
</reference>
<dbReference type="Proteomes" id="UP000706333">
    <property type="component" value="Unassembled WGS sequence"/>
</dbReference>
<evidence type="ECO:0000313" key="2">
    <source>
        <dbReference type="EMBL" id="MBK5928356.1"/>
    </source>
</evidence>
<feature type="coiled-coil region" evidence="1">
    <location>
        <begin position="77"/>
        <end position="119"/>
    </location>
</feature>
<dbReference type="EMBL" id="NHSD01000299">
    <property type="protein sequence ID" value="MBK5928356.1"/>
    <property type="molecule type" value="Genomic_DNA"/>
</dbReference>
<gene>
    <name evidence="2" type="ORF">CCR87_13600</name>
</gene>